<feature type="chain" id="PRO_5046482698" evidence="1">
    <location>
        <begin position="22"/>
        <end position="67"/>
    </location>
</feature>
<gene>
    <name evidence="2" type="ORF">ACD661_01370</name>
</gene>
<sequence>MDKYKLSTLISSLLFAITVNASQLEAQELCVRKTVSPCMEKCQKTKIINCASTCTQTAHNQCRQAGE</sequence>
<accession>A0ABW8D3C6</accession>
<reference evidence="2 3" key="1">
    <citation type="submission" date="2024-08" db="EMBL/GenBank/DDBJ databases">
        <title>Draft Genome Sequence of Legionella lytica strain DSB2004, Isolated From a Fire Sprinkler System.</title>
        <authorList>
            <person name="Everhart A.D."/>
            <person name="Kidane D.T."/>
            <person name="Farone A.L."/>
            <person name="Farone M.B."/>
        </authorList>
    </citation>
    <scope>NUCLEOTIDE SEQUENCE [LARGE SCALE GENOMIC DNA]</scope>
    <source>
        <strain evidence="2 3">DSB2004</strain>
    </source>
</reference>
<organism evidence="2 3">
    <name type="scientific">Legionella lytica</name>
    <dbReference type="NCBI Taxonomy" id="96232"/>
    <lineage>
        <taxon>Bacteria</taxon>
        <taxon>Pseudomonadati</taxon>
        <taxon>Pseudomonadota</taxon>
        <taxon>Gammaproteobacteria</taxon>
        <taxon>Legionellales</taxon>
        <taxon>Legionellaceae</taxon>
        <taxon>Legionella</taxon>
    </lineage>
</organism>
<dbReference type="EMBL" id="JBGORX010000001">
    <property type="protein sequence ID" value="MFJ1267199.1"/>
    <property type="molecule type" value="Genomic_DNA"/>
</dbReference>
<dbReference type="RefSeq" id="WP_400185762.1">
    <property type="nucleotide sequence ID" value="NZ_JBGORX010000001.1"/>
</dbReference>
<name>A0ABW8D3C6_9GAMM</name>
<keyword evidence="3" id="KW-1185">Reference proteome</keyword>
<protein>
    <submittedName>
        <fullName evidence="2">Uncharacterized protein</fullName>
    </submittedName>
</protein>
<comment type="caution">
    <text evidence="2">The sequence shown here is derived from an EMBL/GenBank/DDBJ whole genome shotgun (WGS) entry which is preliminary data.</text>
</comment>
<dbReference type="Proteomes" id="UP001615550">
    <property type="component" value="Unassembled WGS sequence"/>
</dbReference>
<evidence type="ECO:0000256" key="1">
    <source>
        <dbReference type="SAM" id="SignalP"/>
    </source>
</evidence>
<proteinExistence type="predicted"/>
<evidence type="ECO:0000313" key="3">
    <source>
        <dbReference type="Proteomes" id="UP001615550"/>
    </source>
</evidence>
<evidence type="ECO:0000313" key="2">
    <source>
        <dbReference type="EMBL" id="MFJ1267199.1"/>
    </source>
</evidence>
<feature type="signal peptide" evidence="1">
    <location>
        <begin position="1"/>
        <end position="21"/>
    </location>
</feature>
<keyword evidence="1" id="KW-0732">Signal</keyword>